<gene>
    <name evidence="2" type="ORF">THAOC_29622</name>
</gene>
<proteinExistence type="predicted"/>
<feature type="compositionally biased region" description="Basic and acidic residues" evidence="1">
    <location>
        <begin position="62"/>
        <end position="72"/>
    </location>
</feature>
<feature type="compositionally biased region" description="Basic and acidic residues" evidence="1">
    <location>
        <begin position="101"/>
        <end position="110"/>
    </location>
</feature>
<reference evidence="2 3" key="1">
    <citation type="journal article" date="2012" name="Genome Biol.">
        <title>Genome and low-iron response of an oceanic diatom adapted to chronic iron limitation.</title>
        <authorList>
            <person name="Lommer M."/>
            <person name="Specht M."/>
            <person name="Roy A.S."/>
            <person name="Kraemer L."/>
            <person name="Andreson R."/>
            <person name="Gutowska M.A."/>
            <person name="Wolf J."/>
            <person name="Bergner S.V."/>
            <person name="Schilhabel M.B."/>
            <person name="Klostermeier U.C."/>
            <person name="Beiko R.G."/>
            <person name="Rosenstiel P."/>
            <person name="Hippler M."/>
            <person name="Laroche J."/>
        </authorList>
    </citation>
    <scope>NUCLEOTIDE SEQUENCE [LARGE SCALE GENOMIC DNA]</scope>
    <source>
        <strain evidence="2 3">CCMP1005</strain>
    </source>
</reference>
<protein>
    <submittedName>
        <fullName evidence="2">Uncharacterized protein</fullName>
    </submittedName>
</protein>
<comment type="caution">
    <text evidence="2">The sequence shown here is derived from an EMBL/GenBank/DDBJ whole genome shotgun (WGS) entry which is preliminary data.</text>
</comment>
<evidence type="ECO:0000256" key="1">
    <source>
        <dbReference type="SAM" id="MobiDB-lite"/>
    </source>
</evidence>
<evidence type="ECO:0000313" key="3">
    <source>
        <dbReference type="Proteomes" id="UP000266841"/>
    </source>
</evidence>
<sequence length="259" mass="28757">MNHQLSAKMVVQSELNSSTEQFDPIILATVSITVFPRDSGRAQKVGHRRLPGGRRPAMVNRADPKGDRERTTHLRASTRRNASIPRRSNEKGGAGTSQDNRVGRNLERSARYSIYRMPCDTAKPRSSHPSIRHRGPRPPEAATSQMGSVLPRLIVAMAQCPDDAVIFFSKFDIQDGFWRMINEVGKEYNFAFVMPTTDDEPLQIVVPSSLQMGWVNSPNFFSGASETARDVADDYAEAPIGALPEHHLEKGTAPSKEEM</sequence>
<dbReference type="OrthoDB" id="47509at2759"/>
<dbReference type="EMBL" id="AGNL01042004">
    <property type="protein sequence ID" value="EJK51225.1"/>
    <property type="molecule type" value="Genomic_DNA"/>
</dbReference>
<evidence type="ECO:0000313" key="2">
    <source>
        <dbReference type="EMBL" id="EJK51225.1"/>
    </source>
</evidence>
<organism evidence="2 3">
    <name type="scientific">Thalassiosira oceanica</name>
    <name type="common">Marine diatom</name>
    <dbReference type="NCBI Taxonomy" id="159749"/>
    <lineage>
        <taxon>Eukaryota</taxon>
        <taxon>Sar</taxon>
        <taxon>Stramenopiles</taxon>
        <taxon>Ochrophyta</taxon>
        <taxon>Bacillariophyta</taxon>
        <taxon>Coscinodiscophyceae</taxon>
        <taxon>Thalassiosirophycidae</taxon>
        <taxon>Thalassiosirales</taxon>
        <taxon>Thalassiosiraceae</taxon>
        <taxon>Thalassiosira</taxon>
    </lineage>
</organism>
<name>K0RDG6_THAOC</name>
<keyword evidence="3" id="KW-1185">Reference proteome</keyword>
<dbReference type="SUPFAM" id="SSF56672">
    <property type="entry name" value="DNA/RNA polymerases"/>
    <property type="match status" value="1"/>
</dbReference>
<dbReference type="Proteomes" id="UP000266841">
    <property type="component" value="Unassembled WGS sequence"/>
</dbReference>
<accession>K0RDG6</accession>
<feature type="non-terminal residue" evidence="2">
    <location>
        <position position="259"/>
    </location>
</feature>
<feature type="region of interest" description="Disordered" evidence="1">
    <location>
        <begin position="41"/>
        <end position="144"/>
    </location>
</feature>
<dbReference type="InterPro" id="IPR043502">
    <property type="entry name" value="DNA/RNA_pol_sf"/>
</dbReference>
<dbReference type="AlphaFoldDB" id="K0RDG6"/>